<organism evidence="1 2">
    <name type="scientific">Leucobacter komagatae</name>
    <dbReference type="NCBI Taxonomy" id="55969"/>
    <lineage>
        <taxon>Bacteria</taxon>
        <taxon>Bacillati</taxon>
        <taxon>Actinomycetota</taxon>
        <taxon>Actinomycetes</taxon>
        <taxon>Micrococcales</taxon>
        <taxon>Microbacteriaceae</taxon>
        <taxon>Leucobacter</taxon>
    </lineage>
</organism>
<dbReference type="EMBL" id="JXSQ01000027">
    <property type="protein sequence ID" value="KIP51628.1"/>
    <property type="molecule type" value="Genomic_DNA"/>
</dbReference>
<keyword evidence="2" id="KW-1185">Reference proteome</keyword>
<dbReference type="Pfam" id="PF00805">
    <property type="entry name" value="Pentapeptide"/>
    <property type="match status" value="1"/>
</dbReference>
<evidence type="ECO:0000313" key="1">
    <source>
        <dbReference type="EMBL" id="KIP51628.1"/>
    </source>
</evidence>
<dbReference type="OrthoDB" id="2579959at2"/>
<dbReference type="InterPro" id="IPR001646">
    <property type="entry name" value="5peptide_repeat"/>
</dbReference>
<evidence type="ECO:0000313" key="2">
    <source>
        <dbReference type="Proteomes" id="UP000032120"/>
    </source>
</evidence>
<dbReference type="RefSeq" id="WP_052492723.1">
    <property type="nucleotide sequence ID" value="NZ_JXSQ01000027.1"/>
</dbReference>
<reference evidence="1 2" key="1">
    <citation type="submission" date="2015-01" db="EMBL/GenBank/DDBJ databases">
        <title>Draft genome sequence of Leucobacter komagatae strain VKM ST2845.</title>
        <authorList>
            <person name="Karlyshev A.V."/>
            <person name="Kudryashova E.B."/>
        </authorList>
    </citation>
    <scope>NUCLEOTIDE SEQUENCE [LARGE SCALE GENOMIC DNA]</scope>
    <source>
        <strain evidence="1 2">VKM ST2845</strain>
    </source>
</reference>
<proteinExistence type="predicted"/>
<dbReference type="Proteomes" id="UP000032120">
    <property type="component" value="Unassembled WGS sequence"/>
</dbReference>
<protein>
    <recommendedName>
        <fullName evidence="3">Pentapeptide repeat protein</fullName>
    </recommendedName>
</protein>
<dbReference type="AlphaFoldDB" id="A0A0D0IQ70"/>
<dbReference type="Gene3D" id="2.160.20.80">
    <property type="entry name" value="E3 ubiquitin-protein ligase SopA"/>
    <property type="match status" value="1"/>
</dbReference>
<accession>A0A0D0IQ70</accession>
<name>A0A0D0IQ70_9MICO</name>
<evidence type="ECO:0008006" key="3">
    <source>
        <dbReference type="Google" id="ProtNLM"/>
    </source>
</evidence>
<gene>
    <name evidence="1" type="ORF">SD72_14110</name>
</gene>
<dbReference type="SUPFAM" id="SSF141571">
    <property type="entry name" value="Pentapeptide repeat-like"/>
    <property type="match status" value="1"/>
</dbReference>
<sequence>MVRRQSKSGPRIDPLVLRDLAEGDAAALAPGADLDGLRFEQPELPRSLAGITLLECELSGITAERLELRGARLLESRLARCSVPTVSAHGSSWRDAEIVESRIGAIEVSDAELRRVVVEGSKLGWVNLRGANIADVVFRNCSFSELDFGGAKIARVSFENCVTEKLTLTQARSEHLDLRGLEFGAIEGFEGLRGSTLSPEQVALMAEMFAAHFGATVAD</sequence>
<comment type="caution">
    <text evidence="1">The sequence shown here is derived from an EMBL/GenBank/DDBJ whole genome shotgun (WGS) entry which is preliminary data.</text>
</comment>